<evidence type="ECO:0000256" key="3">
    <source>
        <dbReference type="ARBA" id="ARBA00012438"/>
    </source>
</evidence>
<dbReference type="PRINTS" id="PR00344">
    <property type="entry name" value="BCTRLSENSOR"/>
</dbReference>
<evidence type="ECO:0000256" key="4">
    <source>
        <dbReference type="ARBA" id="ARBA00022553"/>
    </source>
</evidence>
<keyword evidence="5" id="KW-0808">Transferase</keyword>
<feature type="transmembrane region" description="Helical" evidence="8">
    <location>
        <begin position="36"/>
        <end position="61"/>
    </location>
</feature>
<evidence type="ECO:0000256" key="5">
    <source>
        <dbReference type="ARBA" id="ARBA00022679"/>
    </source>
</evidence>
<evidence type="ECO:0000256" key="2">
    <source>
        <dbReference type="ARBA" id="ARBA00004236"/>
    </source>
</evidence>
<keyword evidence="8" id="KW-1133">Transmembrane helix</keyword>
<organism evidence="10 11">
    <name type="scientific">Microlunatus parietis</name>
    <dbReference type="NCBI Taxonomy" id="682979"/>
    <lineage>
        <taxon>Bacteria</taxon>
        <taxon>Bacillati</taxon>
        <taxon>Actinomycetota</taxon>
        <taxon>Actinomycetes</taxon>
        <taxon>Propionibacteriales</taxon>
        <taxon>Propionibacteriaceae</taxon>
        <taxon>Microlunatus</taxon>
    </lineage>
</organism>
<gene>
    <name evidence="10" type="ORF">BKA15_005318</name>
</gene>
<sequence>MDDLLHILPWAALACVLTTMIELVVLRLVRDRPAEVMITVLVVVPILAVLIFVVMISGFMFTPQLGWTAITCSLIAVAVIPTAVVLGRRITRRGIQAEAARAAERQVDASRRELVAWVSHDLRTPLSGIRAMSEALQDGVVTDPAEVAGYAGRISAETDRLSRMVDDLFELSKITAGALKLTYRPVPLEDTVSQAVDAVSVTAVRRGVALEVDPPVSWPTVSGSGPELDRVLRNLLINAVRHTPDGESVMIIARVDGGTARVTVQDGCGGIPEAELPRVFEVGFRGGSARTPGIDDPQTGAGLGLAIVRGLVELHRGTVTVRNHGPGCRFEVTLPLALVP</sequence>
<dbReference type="SMART" id="SM00388">
    <property type="entry name" value="HisKA"/>
    <property type="match status" value="1"/>
</dbReference>
<comment type="caution">
    <text evidence="10">The sequence shown here is derived from an EMBL/GenBank/DDBJ whole genome shotgun (WGS) entry which is preliminary data.</text>
</comment>
<keyword evidence="4" id="KW-0597">Phosphoprotein</keyword>
<dbReference type="GO" id="GO:0005886">
    <property type="term" value="C:plasma membrane"/>
    <property type="evidence" value="ECO:0007669"/>
    <property type="project" value="UniProtKB-SubCell"/>
</dbReference>
<keyword evidence="8" id="KW-0812">Transmembrane</keyword>
<dbReference type="AlphaFoldDB" id="A0A7Y9IBU1"/>
<dbReference type="InterPro" id="IPR036890">
    <property type="entry name" value="HATPase_C_sf"/>
</dbReference>
<dbReference type="InterPro" id="IPR005467">
    <property type="entry name" value="His_kinase_dom"/>
</dbReference>
<accession>A0A7Y9IBU1</accession>
<dbReference type="InterPro" id="IPR003594">
    <property type="entry name" value="HATPase_dom"/>
</dbReference>
<evidence type="ECO:0000256" key="8">
    <source>
        <dbReference type="SAM" id="Phobius"/>
    </source>
</evidence>
<evidence type="ECO:0000256" key="6">
    <source>
        <dbReference type="ARBA" id="ARBA00022777"/>
    </source>
</evidence>
<dbReference type="GO" id="GO:0000155">
    <property type="term" value="F:phosphorelay sensor kinase activity"/>
    <property type="evidence" value="ECO:0007669"/>
    <property type="project" value="InterPro"/>
</dbReference>
<evidence type="ECO:0000256" key="1">
    <source>
        <dbReference type="ARBA" id="ARBA00000085"/>
    </source>
</evidence>
<dbReference type="SUPFAM" id="SSF55874">
    <property type="entry name" value="ATPase domain of HSP90 chaperone/DNA topoisomerase II/histidine kinase"/>
    <property type="match status" value="1"/>
</dbReference>
<dbReference type="InterPro" id="IPR050736">
    <property type="entry name" value="Sensor_HK_Regulatory"/>
</dbReference>
<dbReference type="Pfam" id="PF02518">
    <property type="entry name" value="HATPase_c"/>
    <property type="match status" value="1"/>
</dbReference>
<keyword evidence="11" id="KW-1185">Reference proteome</keyword>
<feature type="transmembrane region" description="Helical" evidence="8">
    <location>
        <begin position="67"/>
        <end position="86"/>
    </location>
</feature>
<dbReference type="EMBL" id="JACCBU010000001">
    <property type="protein sequence ID" value="NYE73989.1"/>
    <property type="molecule type" value="Genomic_DNA"/>
</dbReference>
<dbReference type="InterPro" id="IPR036097">
    <property type="entry name" value="HisK_dim/P_sf"/>
</dbReference>
<keyword evidence="8" id="KW-0472">Membrane</keyword>
<proteinExistence type="predicted"/>
<dbReference type="Gene3D" id="3.30.565.10">
    <property type="entry name" value="Histidine kinase-like ATPase, C-terminal domain"/>
    <property type="match status" value="1"/>
</dbReference>
<keyword evidence="7" id="KW-0902">Two-component regulatory system</keyword>
<dbReference type="Gene3D" id="1.10.287.130">
    <property type="match status" value="1"/>
</dbReference>
<dbReference type="SUPFAM" id="SSF47384">
    <property type="entry name" value="Homodimeric domain of signal transducing histidine kinase"/>
    <property type="match status" value="1"/>
</dbReference>
<dbReference type="FunFam" id="1.10.287.130:FF:000001">
    <property type="entry name" value="Two-component sensor histidine kinase"/>
    <property type="match status" value="1"/>
</dbReference>
<protein>
    <recommendedName>
        <fullName evidence="3">histidine kinase</fullName>
        <ecNumber evidence="3">2.7.13.3</ecNumber>
    </recommendedName>
</protein>
<name>A0A7Y9IBU1_9ACTN</name>
<reference evidence="10 11" key="1">
    <citation type="submission" date="2020-07" db="EMBL/GenBank/DDBJ databases">
        <title>Sequencing the genomes of 1000 actinobacteria strains.</title>
        <authorList>
            <person name="Klenk H.-P."/>
        </authorList>
    </citation>
    <scope>NUCLEOTIDE SEQUENCE [LARGE SCALE GENOMIC DNA]</scope>
    <source>
        <strain evidence="10 11">DSM 22083</strain>
    </source>
</reference>
<dbReference type="EC" id="2.7.13.3" evidence="3"/>
<feature type="domain" description="Histidine kinase" evidence="9">
    <location>
        <begin position="117"/>
        <end position="338"/>
    </location>
</feature>
<comment type="catalytic activity">
    <reaction evidence="1">
        <text>ATP + protein L-histidine = ADP + protein N-phospho-L-histidine.</text>
        <dbReference type="EC" id="2.7.13.3"/>
    </reaction>
</comment>
<keyword evidence="6 10" id="KW-0418">Kinase</keyword>
<evidence type="ECO:0000313" key="10">
    <source>
        <dbReference type="EMBL" id="NYE73989.1"/>
    </source>
</evidence>
<dbReference type="CDD" id="cd00082">
    <property type="entry name" value="HisKA"/>
    <property type="match status" value="1"/>
</dbReference>
<feature type="transmembrane region" description="Helical" evidence="8">
    <location>
        <begin position="6"/>
        <end position="29"/>
    </location>
</feature>
<dbReference type="Proteomes" id="UP000569914">
    <property type="component" value="Unassembled WGS sequence"/>
</dbReference>
<dbReference type="RefSeq" id="WP_179755928.1">
    <property type="nucleotide sequence ID" value="NZ_JACCBU010000001.1"/>
</dbReference>
<comment type="subcellular location">
    <subcellularLocation>
        <location evidence="2">Cell membrane</location>
    </subcellularLocation>
</comment>
<dbReference type="PROSITE" id="PS50109">
    <property type="entry name" value="HIS_KIN"/>
    <property type="match status" value="1"/>
</dbReference>
<evidence type="ECO:0000256" key="7">
    <source>
        <dbReference type="ARBA" id="ARBA00023012"/>
    </source>
</evidence>
<dbReference type="SMART" id="SM00387">
    <property type="entry name" value="HATPase_c"/>
    <property type="match status" value="1"/>
</dbReference>
<evidence type="ECO:0000259" key="9">
    <source>
        <dbReference type="PROSITE" id="PS50109"/>
    </source>
</evidence>
<dbReference type="InterPro" id="IPR003661">
    <property type="entry name" value="HisK_dim/P_dom"/>
</dbReference>
<evidence type="ECO:0000313" key="11">
    <source>
        <dbReference type="Proteomes" id="UP000569914"/>
    </source>
</evidence>
<dbReference type="Pfam" id="PF00512">
    <property type="entry name" value="HisKA"/>
    <property type="match status" value="1"/>
</dbReference>
<dbReference type="PANTHER" id="PTHR43711:SF1">
    <property type="entry name" value="HISTIDINE KINASE 1"/>
    <property type="match status" value="1"/>
</dbReference>
<dbReference type="InterPro" id="IPR004358">
    <property type="entry name" value="Sig_transdc_His_kin-like_C"/>
</dbReference>
<dbReference type="PANTHER" id="PTHR43711">
    <property type="entry name" value="TWO-COMPONENT HISTIDINE KINASE"/>
    <property type="match status" value="1"/>
</dbReference>